<proteinExistence type="predicted"/>
<sequence>MGLTFWSSDYLGPISLIFLFNPPAWQLAILLLSRIRQCAQWSADQRGVYGVAWYFLVLQGTEPRWVWLVGQEDRKDSREGAGVTGTAVAPVVLQTYRGFCFWIVFVYRSFPFVAFLLFSI</sequence>
<keyword evidence="3" id="KW-1185">Reference proteome</keyword>
<comment type="caution">
    <text evidence="2">The sequence shown here is derived from an EMBL/GenBank/DDBJ whole genome shotgun (WGS) entry which is preliminary data.</text>
</comment>
<keyword evidence="1" id="KW-1133">Transmembrane helix</keyword>
<keyword evidence="1" id="KW-0472">Membrane</keyword>
<gene>
    <name evidence="2" type="ORF">B0T17DRAFT_155595</name>
</gene>
<keyword evidence="1" id="KW-0812">Transmembrane</keyword>
<accession>A0AA39X725</accession>
<feature type="transmembrane region" description="Helical" evidence="1">
    <location>
        <begin position="12"/>
        <end position="32"/>
    </location>
</feature>
<dbReference type="EMBL" id="JAULSR010000002">
    <property type="protein sequence ID" value="KAK0628509.1"/>
    <property type="molecule type" value="Genomic_DNA"/>
</dbReference>
<feature type="transmembrane region" description="Helical" evidence="1">
    <location>
        <begin position="99"/>
        <end position="118"/>
    </location>
</feature>
<protein>
    <submittedName>
        <fullName evidence="2">Uncharacterized protein</fullName>
    </submittedName>
</protein>
<evidence type="ECO:0000256" key="1">
    <source>
        <dbReference type="SAM" id="Phobius"/>
    </source>
</evidence>
<dbReference type="AlphaFoldDB" id="A0AA39X725"/>
<reference evidence="2" key="1">
    <citation type="submission" date="2023-06" db="EMBL/GenBank/DDBJ databases">
        <title>Genome-scale phylogeny and comparative genomics of the fungal order Sordariales.</title>
        <authorList>
            <consortium name="Lawrence Berkeley National Laboratory"/>
            <person name="Hensen N."/>
            <person name="Bonometti L."/>
            <person name="Westerberg I."/>
            <person name="Brannstrom I.O."/>
            <person name="Guillou S."/>
            <person name="Cros-Aarteil S."/>
            <person name="Calhoun S."/>
            <person name="Haridas S."/>
            <person name="Kuo A."/>
            <person name="Mondo S."/>
            <person name="Pangilinan J."/>
            <person name="Riley R."/>
            <person name="LaButti K."/>
            <person name="Andreopoulos B."/>
            <person name="Lipzen A."/>
            <person name="Chen C."/>
            <person name="Yanf M."/>
            <person name="Daum C."/>
            <person name="Ng V."/>
            <person name="Clum A."/>
            <person name="Steindorff A."/>
            <person name="Ohm R."/>
            <person name="Martin F."/>
            <person name="Silar P."/>
            <person name="Natvig D."/>
            <person name="Lalanne C."/>
            <person name="Gautier V."/>
            <person name="Ament-velasquez S.L."/>
            <person name="Kruys A."/>
            <person name="Hutchinson M.I."/>
            <person name="Powell A.J."/>
            <person name="Barry K."/>
            <person name="Miller A.N."/>
            <person name="Grigoriev I.V."/>
            <person name="Debuchy R."/>
            <person name="Gladieux P."/>
            <person name="Thoren M.H."/>
            <person name="Johannesson H."/>
        </authorList>
    </citation>
    <scope>NUCLEOTIDE SEQUENCE</scope>
    <source>
        <strain evidence="2">SMH3391-2</strain>
    </source>
</reference>
<name>A0AA39X725_9PEZI</name>
<evidence type="ECO:0000313" key="2">
    <source>
        <dbReference type="EMBL" id="KAK0628509.1"/>
    </source>
</evidence>
<organism evidence="2 3">
    <name type="scientific">Bombardia bombarda</name>
    <dbReference type="NCBI Taxonomy" id="252184"/>
    <lineage>
        <taxon>Eukaryota</taxon>
        <taxon>Fungi</taxon>
        <taxon>Dikarya</taxon>
        <taxon>Ascomycota</taxon>
        <taxon>Pezizomycotina</taxon>
        <taxon>Sordariomycetes</taxon>
        <taxon>Sordariomycetidae</taxon>
        <taxon>Sordariales</taxon>
        <taxon>Lasiosphaeriaceae</taxon>
        <taxon>Bombardia</taxon>
    </lineage>
</organism>
<dbReference type="Proteomes" id="UP001174934">
    <property type="component" value="Unassembled WGS sequence"/>
</dbReference>
<evidence type="ECO:0000313" key="3">
    <source>
        <dbReference type="Proteomes" id="UP001174934"/>
    </source>
</evidence>